<evidence type="ECO:0000313" key="8">
    <source>
        <dbReference type="Proteomes" id="UP000694569"/>
    </source>
</evidence>
<dbReference type="PANTHER" id="PTHR23239:SF391">
    <property type="entry name" value="KERATIN, TYPE I CYTOSKELETAL 15"/>
    <property type="match status" value="1"/>
</dbReference>
<feature type="coiled-coil region" evidence="4">
    <location>
        <begin position="205"/>
        <end position="239"/>
    </location>
</feature>
<keyword evidence="1" id="KW-0416">Keratin</keyword>
<dbReference type="GO" id="GO:0005882">
    <property type="term" value="C:intermediate filament"/>
    <property type="evidence" value="ECO:0007669"/>
    <property type="project" value="UniProtKB-KW"/>
</dbReference>
<dbReference type="FunFam" id="1.20.5.170:FF:000002">
    <property type="entry name" value="Type I keratin KA11"/>
    <property type="match status" value="1"/>
</dbReference>
<dbReference type="Gene3D" id="1.20.5.500">
    <property type="entry name" value="Single helix bin"/>
    <property type="match status" value="1"/>
</dbReference>
<name>A0A8C5QH72_9ANUR</name>
<feature type="coiled-coil region" evidence="4">
    <location>
        <begin position="364"/>
        <end position="405"/>
    </location>
</feature>
<feature type="compositionally biased region" description="Low complexity" evidence="5">
    <location>
        <begin position="423"/>
        <end position="445"/>
    </location>
</feature>
<feature type="coiled-coil region" evidence="4">
    <location>
        <begin position="278"/>
        <end position="338"/>
    </location>
</feature>
<feature type="compositionally biased region" description="Basic and acidic residues" evidence="5">
    <location>
        <begin position="450"/>
        <end position="467"/>
    </location>
</feature>
<feature type="compositionally biased region" description="Low complexity" evidence="5">
    <location>
        <begin position="1"/>
        <end position="22"/>
    </location>
</feature>
<dbReference type="GO" id="GO:0005198">
    <property type="term" value="F:structural molecule activity"/>
    <property type="evidence" value="ECO:0007669"/>
    <property type="project" value="InterPro"/>
</dbReference>
<sequence>MSLRHGSVKGSSSSLRVSSGRHSSGGGYSCGSYGGSLGGGQGGNVGGGVCIAGGSGFGGGSSFGGGAGFGGGSGFGGAAGSHGGFYGSGGGHGGGFVFGDDHGLFPANEKMTMQNLNDRLASYLGSVKSLEDHNTELEAKIRHWYETHGPKPAEDYSHYYRKIEECQKKIIDQSIDNARIVLQIDNARLASDDFRCKYEAELQLRQSVETDINGLRRVLDELTLNKSDLESQIEFCSGELMAVRKNHDEEMKVLRQQVVGTVSVDMKAAPGIDMQKVLNDMRHEYEGLIAQNQKEIEQRYHEQTVEVNKQVTTSSQEIKMVQTEIIELTRTFQTLEIELQTQLSMKAALEGSLADTEERYCIQLAQFQALIQKLEADMSALRCEMENQNQEYKILLDIKSRLEQEISTYRALMDGSGIQMPKSYNDQSYSSNYSSGSQSDKQGGSVFVRTRVEDADGRVISSRDQHHQSTYRK</sequence>
<dbReference type="InterPro" id="IPR039008">
    <property type="entry name" value="IF_rod_dom"/>
</dbReference>
<keyword evidence="3 4" id="KW-0175">Coiled coil</keyword>
<reference evidence="7" key="1">
    <citation type="submission" date="2025-08" db="UniProtKB">
        <authorList>
            <consortium name="Ensembl"/>
        </authorList>
    </citation>
    <scope>IDENTIFICATION</scope>
</reference>
<dbReference type="OrthoDB" id="9903601at2759"/>
<dbReference type="GO" id="GO:0045109">
    <property type="term" value="P:intermediate filament organization"/>
    <property type="evidence" value="ECO:0007669"/>
    <property type="project" value="TreeGrafter"/>
</dbReference>
<evidence type="ECO:0000313" key="7">
    <source>
        <dbReference type="Ensembl" id="ENSLLEP00000037734.1"/>
    </source>
</evidence>
<dbReference type="Ensembl" id="ENSLLET00000039184.1">
    <property type="protein sequence ID" value="ENSLLEP00000037734.1"/>
    <property type="gene ID" value="ENSLLEG00000023893.1"/>
</dbReference>
<dbReference type="Gene3D" id="1.20.5.1160">
    <property type="entry name" value="Vasodilator-stimulated phosphoprotein"/>
    <property type="match status" value="1"/>
</dbReference>
<keyword evidence="8" id="KW-1185">Reference proteome</keyword>
<dbReference type="SUPFAM" id="SSF64593">
    <property type="entry name" value="Intermediate filament protein, coiled coil region"/>
    <property type="match status" value="2"/>
</dbReference>
<dbReference type="AlphaFoldDB" id="A0A8C5QH72"/>
<dbReference type="PANTHER" id="PTHR23239">
    <property type="entry name" value="INTERMEDIATE FILAMENT"/>
    <property type="match status" value="1"/>
</dbReference>
<organism evidence="7 8">
    <name type="scientific">Leptobrachium leishanense</name>
    <name type="common">Leishan spiny toad</name>
    <dbReference type="NCBI Taxonomy" id="445787"/>
    <lineage>
        <taxon>Eukaryota</taxon>
        <taxon>Metazoa</taxon>
        <taxon>Chordata</taxon>
        <taxon>Craniata</taxon>
        <taxon>Vertebrata</taxon>
        <taxon>Euteleostomi</taxon>
        <taxon>Amphibia</taxon>
        <taxon>Batrachia</taxon>
        <taxon>Anura</taxon>
        <taxon>Pelobatoidea</taxon>
        <taxon>Megophryidae</taxon>
        <taxon>Leptobrachium</taxon>
    </lineage>
</organism>
<evidence type="ECO:0000256" key="2">
    <source>
        <dbReference type="ARBA" id="ARBA00022754"/>
    </source>
</evidence>
<feature type="domain" description="IF rod" evidence="6">
    <location>
        <begin position="109"/>
        <end position="420"/>
    </location>
</feature>
<evidence type="ECO:0000256" key="1">
    <source>
        <dbReference type="ARBA" id="ARBA00022744"/>
    </source>
</evidence>
<evidence type="ECO:0000256" key="4">
    <source>
        <dbReference type="SAM" id="Coils"/>
    </source>
</evidence>
<protein>
    <recommendedName>
        <fullName evidence="6">IF rod domain-containing protein</fullName>
    </recommendedName>
</protein>
<evidence type="ECO:0000259" key="6">
    <source>
        <dbReference type="PROSITE" id="PS51842"/>
    </source>
</evidence>
<evidence type="ECO:0000256" key="3">
    <source>
        <dbReference type="ARBA" id="ARBA00023054"/>
    </source>
</evidence>
<accession>A0A8C5QH72</accession>
<dbReference type="GeneTree" id="ENSGT00950000183311"/>
<feature type="region of interest" description="Disordered" evidence="5">
    <location>
        <begin position="1"/>
        <end position="23"/>
    </location>
</feature>
<dbReference type="FunFam" id="1.20.5.1160:FF:000002">
    <property type="entry name" value="Type I keratin 10"/>
    <property type="match status" value="1"/>
</dbReference>
<dbReference type="PROSITE" id="PS51842">
    <property type="entry name" value="IF_ROD_2"/>
    <property type="match status" value="1"/>
</dbReference>
<dbReference type="Proteomes" id="UP000694569">
    <property type="component" value="Unplaced"/>
</dbReference>
<proteinExistence type="predicted"/>
<dbReference type="Gene3D" id="1.20.5.170">
    <property type="match status" value="1"/>
</dbReference>
<keyword evidence="2" id="KW-0403">Intermediate filament</keyword>
<reference evidence="7" key="2">
    <citation type="submission" date="2025-09" db="UniProtKB">
        <authorList>
            <consortium name="Ensembl"/>
        </authorList>
    </citation>
    <scope>IDENTIFICATION</scope>
</reference>
<evidence type="ECO:0000256" key="5">
    <source>
        <dbReference type="SAM" id="MobiDB-lite"/>
    </source>
</evidence>
<dbReference type="SMART" id="SM01391">
    <property type="entry name" value="Filament"/>
    <property type="match status" value="1"/>
</dbReference>
<dbReference type="InterPro" id="IPR002957">
    <property type="entry name" value="Keratin_I"/>
</dbReference>
<dbReference type="PRINTS" id="PR01248">
    <property type="entry name" value="TYPE1KERATIN"/>
</dbReference>
<dbReference type="GO" id="GO:0030855">
    <property type="term" value="P:epithelial cell differentiation"/>
    <property type="evidence" value="ECO:0007669"/>
    <property type="project" value="TreeGrafter"/>
</dbReference>
<dbReference type="Pfam" id="PF00038">
    <property type="entry name" value="Filament"/>
    <property type="match status" value="1"/>
</dbReference>
<feature type="region of interest" description="Disordered" evidence="5">
    <location>
        <begin position="423"/>
        <end position="473"/>
    </location>
</feature>